<feature type="transmembrane region" description="Helical" evidence="7">
    <location>
        <begin position="35"/>
        <end position="55"/>
    </location>
</feature>
<comment type="similarity">
    <text evidence="7">Belongs to the binding-protein-dependent transport system permease family.</text>
</comment>
<sequence length="290" mass="31617">MISKPEKQLGVVPASRPVMPKLNLSFRLKDKRRRTIYGVIMLLMVTTLATVPTIIPKGVNLVAATQGLIDNIRIMFLHPAVSNTSFGSLVGALVQSIALAFLTTLIGAIFAFFIALMASRNLAPRWLIDIVQSAMAFVRAIPTILWVLIYSVALGLGANAAVIGLTFHSVAYLVKVYADSIDELPKDTLAALRAMGVGFWPLVSQVILPTVMPSFLSWTFIRFEINFANAVAVGAAAGAGGIGYQLFMASGFYFDFHEVGMIVYLILAFTIPLEIISYKLRTRYIKRAGK</sequence>
<evidence type="ECO:0000313" key="10">
    <source>
        <dbReference type="Proteomes" id="UP000051010"/>
    </source>
</evidence>
<dbReference type="GO" id="GO:0005886">
    <property type="term" value="C:plasma membrane"/>
    <property type="evidence" value="ECO:0007669"/>
    <property type="project" value="UniProtKB-SubCell"/>
</dbReference>
<dbReference type="EMBL" id="AZFZ01000063">
    <property type="protein sequence ID" value="KRM41337.1"/>
    <property type="molecule type" value="Genomic_DNA"/>
</dbReference>
<proteinExistence type="inferred from homology"/>
<evidence type="ECO:0000256" key="6">
    <source>
        <dbReference type="ARBA" id="ARBA00023136"/>
    </source>
</evidence>
<evidence type="ECO:0000256" key="2">
    <source>
        <dbReference type="ARBA" id="ARBA00022448"/>
    </source>
</evidence>
<feature type="transmembrane region" description="Helical" evidence="7">
    <location>
        <begin position="259"/>
        <end position="280"/>
    </location>
</feature>
<dbReference type="PROSITE" id="PS50928">
    <property type="entry name" value="ABC_TM1"/>
    <property type="match status" value="1"/>
</dbReference>
<keyword evidence="3" id="KW-1003">Cell membrane</keyword>
<evidence type="ECO:0000256" key="4">
    <source>
        <dbReference type="ARBA" id="ARBA00022692"/>
    </source>
</evidence>
<feature type="transmembrane region" description="Helical" evidence="7">
    <location>
        <begin position="227"/>
        <end position="247"/>
    </location>
</feature>
<dbReference type="PANTHER" id="PTHR30043">
    <property type="entry name" value="PHOSPHONATES TRANSPORT SYSTEM PERMEASE PROTEIN"/>
    <property type="match status" value="1"/>
</dbReference>
<feature type="transmembrane region" description="Helical" evidence="7">
    <location>
        <begin position="190"/>
        <end position="215"/>
    </location>
</feature>
<dbReference type="Gene3D" id="1.10.3720.10">
    <property type="entry name" value="MetI-like"/>
    <property type="match status" value="1"/>
</dbReference>
<feature type="transmembrane region" description="Helical" evidence="7">
    <location>
        <begin position="92"/>
        <end position="116"/>
    </location>
</feature>
<dbReference type="AlphaFoldDB" id="A0A0R1YN68"/>
<evidence type="ECO:0000259" key="8">
    <source>
        <dbReference type="PROSITE" id="PS50928"/>
    </source>
</evidence>
<dbReference type="Proteomes" id="UP000051010">
    <property type="component" value="Unassembled WGS sequence"/>
</dbReference>
<dbReference type="InterPro" id="IPR000515">
    <property type="entry name" value="MetI-like"/>
</dbReference>
<dbReference type="CDD" id="cd06261">
    <property type="entry name" value="TM_PBP2"/>
    <property type="match status" value="1"/>
</dbReference>
<feature type="transmembrane region" description="Helical" evidence="7">
    <location>
        <begin position="137"/>
        <end position="170"/>
    </location>
</feature>
<evidence type="ECO:0000256" key="5">
    <source>
        <dbReference type="ARBA" id="ARBA00022989"/>
    </source>
</evidence>
<keyword evidence="2 7" id="KW-0813">Transport</keyword>
<evidence type="ECO:0000256" key="7">
    <source>
        <dbReference type="RuleBase" id="RU363032"/>
    </source>
</evidence>
<keyword evidence="6 7" id="KW-0472">Membrane</keyword>
<dbReference type="InterPro" id="IPR035906">
    <property type="entry name" value="MetI-like_sf"/>
</dbReference>
<evidence type="ECO:0000256" key="1">
    <source>
        <dbReference type="ARBA" id="ARBA00004651"/>
    </source>
</evidence>
<dbReference type="Pfam" id="PF00528">
    <property type="entry name" value="BPD_transp_1"/>
    <property type="match status" value="1"/>
</dbReference>
<protein>
    <submittedName>
        <fullName evidence="9">Phosphonate ABC transporter, permease protein PhnE</fullName>
    </submittedName>
</protein>
<reference evidence="9 10" key="1">
    <citation type="journal article" date="2015" name="Genome Announc.">
        <title>Expanding the biotechnology potential of lactobacilli through comparative genomics of 213 strains and associated genera.</title>
        <authorList>
            <person name="Sun Z."/>
            <person name="Harris H.M."/>
            <person name="McCann A."/>
            <person name="Guo C."/>
            <person name="Argimon S."/>
            <person name="Zhang W."/>
            <person name="Yang X."/>
            <person name="Jeffery I.B."/>
            <person name="Cooney J.C."/>
            <person name="Kagawa T.F."/>
            <person name="Liu W."/>
            <person name="Song Y."/>
            <person name="Salvetti E."/>
            <person name="Wrobel A."/>
            <person name="Rasinkangas P."/>
            <person name="Parkhill J."/>
            <person name="Rea M.C."/>
            <person name="O'Sullivan O."/>
            <person name="Ritari J."/>
            <person name="Douillard F.P."/>
            <person name="Paul Ross R."/>
            <person name="Yang R."/>
            <person name="Briner A.E."/>
            <person name="Felis G.E."/>
            <person name="de Vos W.M."/>
            <person name="Barrangou R."/>
            <person name="Klaenhammer T.R."/>
            <person name="Caufield P.W."/>
            <person name="Cui Y."/>
            <person name="Zhang H."/>
            <person name="O'Toole P.W."/>
        </authorList>
    </citation>
    <scope>NUCLEOTIDE SEQUENCE [LARGE SCALE GENOMIC DNA]</scope>
    <source>
        <strain evidence="9 10">DSM 18390</strain>
    </source>
</reference>
<dbReference type="RefSeq" id="WP_054736083.1">
    <property type="nucleotide sequence ID" value="NZ_AZFZ01000063.1"/>
</dbReference>
<dbReference type="PATRIC" id="fig|1423786.4.peg.2616"/>
<dbReference type="PANTHER" id="PTHR30043:SF1">
    <property type="entry name" value="ABC TRANSPORT SYSTEM PERMEASE PROTEIN P69"/>
    <property type="match status" value="1"/>
</dbReference>
<keyword evidence="5 7" id="KW-1133">Transmembrane helix</keyword>
<keyword evidence="4 7" id="KW-0812">Transmembrane</keyword>
<gene>
    <name evidence="9" type="ORF">FD47_GL002496</name>
</gene>
<dbReference type="GO" id="GO:0055085">
    <property type="term" value="P:transmembrane transport"/>
    <property type="evidence" value="ECO:0007669"/>
    <property type="project" value="InterPro"/>
</dbReference>
<organism evidence="9 10">
    <name type="scientific">Lentilactobacillus parafarraginis DSM 18390 = JCM 14109</name>
    <dbReference type="NCBI Taxonomy" id="1423786"/>
    <lineage>
        <taxon>Bacteria</taxon>
        <taxon>Bacillati</taxon>
        <taxon>Bacillota</taxon>
        <taxon>Bacilli</taxon>
        <taxon>Lactobacillales</taxon>
        <taxon>Lactobacillaceae</taxon>
        <taxon>Lentilactobacillus</taxon>
    </lineage>
</organism>
<evidence type="ECO:0000256" key="3">
    <source>
        <dbReference type="ARBA" id="ARBA00022475"/>
    </source>
</evidence>
<name>A0A0R1YN68_9LACO</name>
<dbReference type="SUPFAM" id="SSF161098">
    <property type="entry name" value="MetI-like"/>
    <property type="match status" value="1"/>
</dbReference>
<comment type="subcellular location">
    <subcellularLocation>
        <location evidence="1 7">Cell membrane</location>
        <topology evidence="1 7">Multi-pass membrane protein</topology>
    </subcellularLocation>
</comment>
<comment type="caution">
    <text evidence="9">The sequence shown here is derived from an EMBL/GenBank/DDBJ whole genome shotgun (WGS) entry which is preliminary data.</text>
</comment>
<accession>A0A0R1YN68</accession>
<evidence type="ECO:0000313" key="9">
    <source>
        <dbReference type="EMBL" id="KRM41337.1"/>
    </source>
</evidence>
<feature type="domain" description="ABC transmembrane type-1" evidence="8">
    <location>
        <begin position="93"/>
        <end position="277"/>
    </location>
</feature>